<evidence type="ECO:0000259" key="1">
    <source>
        <dbReference type="Pfam" id="PF00501"/>
    </source>
</evidence>
<dbReference type="Pfam" id="PF13193">
    <property type="entry name" value="AMP-binding_C"/>
    <property type="match status" value="1"/>
</dbReference>
<dbReference type="OrthoDB" id="5240965at2"/>
<sequence>MSTPGPLLLAEEGPDAVLAAFCAAFEAGRPVAVLDPAWPQALRAQAGEAVTAAARAGRLAHGEAALFTSGSTGRPRGVLRTHASWRASAAALAELMDVRDDDVAWVPGRPASTLSLHGAWHARLRGLPVVGLGRGGAAPPPQATVLHAVPAALAGALTAAEAGALPRMRCAVVAGDALPPALRARALRLGWRLVEYYGAAELSFVAARVDSPGAPSTAMTAFPGADLRIGESGGGESGGGLLWVSSPYLSRGYLDPDPGAPLRLQRGRDGRLWASVGDRARLDAAGRLHVLGRGGAAVTTGGHTVVAADVEVVLLAVPGVEAAVVVGTAHPGLGQVVTAVVAGDATRAGLRARLVAACRALPAAARPRRWLLLPALPLTAAGKVDRDAARELAQERVEADGRGAAGP</sequence>
<proteinExistence type="predicted"/>
<dbReference type="PANTHER" id="PTHR43767">
    <property type="entry name" value="LONG-CHAIN-FATTY-ACID--COA LIGASE"/>
    <property type="match status" value="1"/>
</dbReference>
<organism evidence="3 4">
    <name type="scientific">Kineococcus xinjiangensis</name>
    <dbReference type="NCBI Taxonomy" id="512762"/>
    <lineage>
        <taxon>Bacteria</taxon>
        <taxon>Bacillati</taxon>
        <taxon>Actinomycetota</taxon>
        <taxon>Actinomycetes</taxon>
        <taxon>Kineosporiales</taxon>
        <taxon>Kineosporiaceae</taxon>
        <taxon>Kineococcus</taxon>
    </lineage>
</organism>
<accession>A0A2S6IPI7</accession>
<dbReference type="EMBL" id="PTJD01000005">
    <property type="protein sequence ID" value="PPK96167.1"/>
    <property type="molecule type" value="Genomic_DNA"/>
</dbReference>
<keyword evidence="4" id="KW-1185">Reference proteome</keyword>
<evidence type="ECO:0000313" key="4">
    <source>
        <dbReference type="Proteomes" id="UP000239485"/>
    </source>
</evidence>
<evidence type="ECO:0000313" key="3">
    <source>
        <dbReference type="EMBL" id="PPK96167.1"/>
    </source>
</evidence>
<dbReference type="InterPro" id="IPR000873">
    <property type="entry name" value="AMP-dep_synth/lig_dom"/>
</dbReference>
<reference evidence="3 4" key="1">
    <citation type="submission" date="2018-02" db="EMBL/GenBank/DDBJ databases">
        <title>Genomic Encyclopedia of Archaeal and Bacterial Type Strains, Phase II (KMG-II): from individual species to whole genera.</title>
        <authorList>
            <person name="Goeker M."/>
        </authorList>
    </citation>
    <scope>NUCLEOTIDE SEQUENCE [LARGE SCALE GENOMIC DNA]</scope>
    <source>
        <strain evidence="3 4">DSM 22857</strain>
    </source>
</reference>
<feature type="domain" description="AMP-dependent synthetase/ligase" evidence="1">
    <location>
        <begin position="66"/>
        <end position="254"/>
    </location>
</feature>
<dbReference type="Pfam" id="PF00501">
    <property type="entry name" value="AMP-binding"/>
    <property type="match status" value="1"/>
</dbReference>
<evidence type="ECO:0000259" key="2">
    <source>
        <dbReference type="Pfam" id="PF13193"/>
    </source>
</evidence>
<keyword evidence="3" id="KW-0436">Ligase</keyword>
<dbReference type="GO" id="GO:0016878">
    <property type="term" value="F:acid-thiol ligase activity"/>
    <property type="evidence" value="ECO:0007669"/>
    <property type="project" value="UniProtKB-ARBA"/>
</dbReference>
<dbReference type="SUPFAM" id="SSF56801">
    <property type="entry name" value="Acetyl-CoA synthetase-like"/>
    <property type="match status" value="1"/>
</dbReference>
<dbReference type="InterPro" id="IPR025110">
    <property type="entry name" value="AMP-bd_C"/>
</dbReference>
<protein>
    <submittedName>
        <fullName evidence="3">Acyl-CoA synthetase (AMP-forming)/AMP-acid ligase II</fullName>
    </submittedName>
</protein>
<gene>
    <name evidence="3" type="ORF">CLV92_105269</name>
</gene>
<comment type="caution">
    <text evidence="3">The sequence shown here is derived from an EMBL/GenBank/DDBJ whole genome shotgun (WGS) entry which is preliminary data.</text>
</comment>
<dbReference type="Gene3D" id="3.30.300.30">
    <property type="match status" value="1"/>
</dbReference>
<dbReference type="PANTHER" id="PTHR43767:SF1">
    <property type="entry name" value="NONRIBOSOMAL PEPTIDE SYNTHASE PES1 (EUROFUNG)-RELATED"/>
    <property type="match status" value="1"/>
</dbReference>
<dbReference type="Gene3D" id="3.40.50.12780">
    <property type="entry name" value="N-terminal domain of ligase-like"/>
    <property type="match status" value="1"/>
</dbReference>
<dbReference type="InterPro" id="IPR050237">
    <property type="entry name" value="ATP-dep_AMP-bd_enzyme"/>
</dbReference>
<dbReference type="AlphaFoldDB" id="A0A2S6IPI7"/>
<dbReference type="InterPro" id="IPR042099">
    <property type="entry name" value="ANL_N_sf"/>
</dbReference>
<dbReference type="InterPro" id="IPR045851">
    <property type="entry name" value="AMP-bd_C_sf"/>
</dbReference>
<feature type="domain" description="AMP-binding enzyme C-terminal" evidence="2">
    <location>
        <begin position="310"/>
        <end position="383"/>
    </location>
</feature>
<name>A0A2S6IPI7_9ACTN</name>
<dbReference type="Proteomes" id="UP000239485">
    <property type="component" value="Unassembled WGS sequence"/>
</dbReference>
<dbReference type="RefSeq" id="WP_158257178.1">
    <property type="nucleotide sequence ID" value="NZ_PTJD01000005.1"/>
</dbReference>